<dbReference type="RefSeq" id="WP_119360928.1">
    <property type="nucleotide sequence ID" value="NZ_QWKZ01000099.1"/>
</dbReference>
<gene>
    <name evidence="8" type="ORF">Mlute_02402</name>
</gene>
<accession>A0A399EG51</accession>
<dbReference type="AlphaFoldDB" id="A0A399EG51"/>
<evidence type="ECO:0000256" key="6">
    <source>
        <dbReference type="SAM" id="SignalP"/>
    </source>
</evidence>
<feature type="signal peptide" evidence="6">
    <location>
        <begin position="1"/>
        <end position="26"/>
    </location>
</feature>
<dbReference type="PROSITE" id="PS51257">
    <property type="entry name" value="PROKAR_LIPOPROTEIN"/>
    <property type="match status" value="1"/>
</dbReference>
<sequence length="849" mass="93534">MKRIGLNWLWAALLALVAGCSEPSSGSGPSRWGAWSDPRTWPSGQVPRANEVVNIPPDLGVVLDVSPPPLRGLNIYGVLRFDRKDLELSADWIMVHGRLEVGTPQEPFRQRAVITLTGNNPEEDQMGMGTKVLGVMGGVLELHGEPRRGWTKLAQSTPRGAREIAVLEASGWRVGDRIVLASTDYDPRQAEVRTIVAISGNTLTLDRPLDFPHFGEVTFGVDQRGEVGLLSRNVVVQGDEASAGSGFGGHIMAMMGSVMRISGVELRRMGQRNRLARYPVHWHLVGEARGQYIKHSSIHESFNRCITIHATSGLEVVGNVAYDAVGHCYFLEDGAETQNLLEGNLGILTRRPEASQGEQPVIPTDKNPATFWITHPANIVRNNVAAGSDGVGFWYALPENPTGPSATTTIWPRRTPLGEFSGNVAHSSWDGLMVDRGPNRDTLEPETTVYNPRTYPADTQNQYNDAVNPPVVAEFKNFTAYKHRGNAIWLRGLNHKVVGARLADNAIGVTFASRATTLEDSLIVGDSANKGFPRNWEFRGADGRSLPRPWASGAGPIQDNFPIRGFEFYDGKVGFRNVEFVNFQPLEIHNAQGAYRTVREAGALSYLRFTSFDIDSRNFAQGARFTNAKAVYLPPRPEPTPEELSKGQSADGYRGGVFIDLDGSVSGRRGHAVVLNHPFLLDTSCEVRPEWNAGVCGHGYARLHIRSESGENIGPVSLTREDGGRPVFRMWGAPNNPRFFGATVIKGRAYTLEASGGLPRRLRLRLEDSEPGDFIHLALPYSGEPYIYRDYWIDNSNRLAQAASRAEFEASSGDRYWSEGGWLYLKLRVKNEVGRDWAVLDVCSSDLCR</sequence>
<evidence type="ECO:0000256" key="2">
    <source>
        <dbReference type="ARBA" id="ARBA00022475"/>
    </source>
</evidence>
<dbReference type="InterPro" id="IPR055401">
    <property type="entry name" value="CEMIP_beta-hel_dom"/>
</dbReference>
<keyword evidence="9" id="KW-1185">Reference proteome</keyword>
<protein>
    <submittedName>
        <fullName evidence="8">G8 domain protein</fullName>
    </submittedName>
</protein>
<dbReference type="OrthoDB" id="7413710at2"/>
<feature type="region of interest" description="Disordered" evidence="5">
    <location>
        <begin position="435"/>
        <end position="465"/>
    </location>
</feature>
<keyword evidence="3 6" id="KW-0732">Signal</keyword>
<proteinExistence type="predicted"/>
<name>A0A399EG51_9DEIN</name>
<dbReference type="GO" id="GO:0005886">
    <property type="term" value="C:plasma membrane"/>
    <property type="evidence" value="ECO:0007669"/>
    <property type="project" value="UniProtKB-SubCell"/>
</dbReference>
<evidence type="ECO:0000256" key="5">
    <source>
        <dbReference type="SAM" id="MobiDB-lite"/>
    </source>
</evidence>
<dbReference type="PROSITE" id="PS51484">
    <property type="entry name" value="G8"/>
    <property type="match status" value="1"/>
</dbReference>
<comment type="caution">
    <text evidence="8">The sequence shown here is derived from an EMBL/GenBank/DDBJ whole genome shotgun (WGS) entry which is preliminary data.</text>
</comment>
<dbReference type="SMART" id="SM01225">
    <property type="entry name" value="G8"/>
    <property type="match status" value="1"/>
</dbReference>
<evidence type="ECO:0000256" key="3">
    <source>
        <dbReference type="ARBA" id="ARBA00022729"/>
    </source>
</evidence>
<evidence type="ECO:0000256" key="1">
    <source>
        <dbReference type="ARBA" id="ARBA00004236"/>
    </source>
</evidence>
<dbReference type="PANTHER" id="PTHR46769:SF2">
    <property type="entry name" value="FIBROCYSTIN-L ISOFORM 2 PRECURSOR-RELATED"/>
    <property type="match status" value="1"/>
</dbReference>
<dbReference type="InterPro" id="IPR012334">
    <property type="entry name" value="Pectin_lyas_fold"/>
</dbReference>
<dbReference type="InterPro" id="IPR052387">
    <property type="entry name" value="Fibrocystin"/>
</dbReference>
<dbReference type="InterPro" id="IPR011050">
    <property type="entry name" value="Pectin_lyase_fold/virulence"/>
</dbReference>
<evidence type="ECO:0000313" key="8">
    <source>
        <dbReference type="EMBL" id="RIH82726.1"/>
    </source>
</evidence>
<dbReference type="PANTHER" id="PTHR46769">
    <property type="entry name" value="POLYCYSTIC KIDNEY AND HEPATIC DISEASE 1 (AUTOSOMAL RECESSIVE)-LIKE 1"/>
    <property type="match status" value="1"/>
</dbReference>
<reference evidence="8 9" key="1">
    <citation type="submission" date="2018-08" db="EMBL/GenBank/DDBJ databases">
        <title>Meiothermus luteus KCTC 52599 genome sequencing project.</title>
        <authorList>
            <person name="Da Costa M.S."/>
            <person name="Albuquerque L."/>
            <person name="Raposo P."/>
            <person name="Froufe H.J.C."/>
            <person name="Barroso C.S."/>
            <person name="Egas C."/>
        </authorList>
    </citation>
    <scope>NUCLEOTIDE SEQUENCE [LARGE SCALE GENOMIC DNA]</scope>
    <source>
        <strain evidence="8 9">KCTC 52599</strain>
    </source>
</reference>
<dbReference type="InterPro" id="IPR019316">
    <property type="entry name" value="G8_domain"/>
</dbReference>
<dbReference type="SUPFAM" id="SSF51126">
    <property type="entry name" value="Pectin lyase-like"/>
    <property type="match status" value="1"/>
</dbReference>
<feature type="chain" id="PRO_5017230889" evidence="6">
    <location>
        <begin position="27"/>
        <end position="849"/>
    </location>
</feature>
<evidence type="ECO:0000313" key="9">
    <source>
        <dbReference type="Proteomes" id="UP000265800"/>
    </source>
</evidence>
<dbReference type="Proteomes" id="UP000265800">
    <property type="component" value="Unassembled WGS sequence"/>
</dbReference>
<feature type="domain" description="G8" evidence="7">
    <location>
        <begin position="39"/>
        <end position="155"/>
    </location>
</feature>
<dbReference type="Gene3D" id="2.160.20.10">
    <property type="entry name" value="Single-stranded right-handed beta-helix, Pectin lyase-like"/>
    <property type="match status" value="1"/>
</dbReference>
<dbReference type="Pfam" id="PF10162">
    <property type="entry name" value="G8"/>
    <property type="match status" value="1"/>
</dbReference>
<dbReference type="EMBL" id="QWKZ01000099">
    <property type="protein sequence ID" value="RIH82726.1"/>
    <property type="molecule type" value="Genomic_DNA"/>
</dbReference>
<organism evidence="8 9">
    <name type="scientific">Meiothermus luteus</name>
    <dbReference type="NCBI Taxonomy" id="2026184"/>
    <lineage>
        <taxon>Bacteria</taxon>
        <taxon>Thermotogati</taxon>
        <taxon>Deinococcota</taxon>
        <taxon>Deinococci</taxon>
        <taxon>Thermales</taxon>
        <taxon>Thermaceae</taxon>
        <taxon>Meiothermus</taxon>
    </lineage>
</organism>
<evidence type="ECO:0000259" key="7">
    <source>
        <dbReference type="PROSITE" id="PS51484"/>
    </source>
</evidence>
<keyword evidence="2" id="KW-1003">Cell membrane</keyword>
<keyword evidence="2" id="KW-0472">Membrane</keyword>
<evidence type="ECO:0000256" key="4">
    <source>
        <dbReference type="ARBA" id="ARBA00023180"/>
    </source>
</evidence>
<keyword evidence="4" id="KW-0325">Glycoprotein</keyword>
<dbReference type="Pfam" id="PF24606">
    <property type="entry name" value="CEMIP_beta-hel"/>
    <property type="match status" value="1"/>
</dbReference>
<comment type="subcellular location">
    <subcellularLocation>
        <location evidence="1">Cell membrane</location>
    </subcellularLocation>
</comment>